<dbReference type="PANTHER" id="PTHR44394">
    <property type="entry name" value="BETA-ALANINE-ACTIVATING ENZYME"/>
    <property type="match status" value="1"/>
</dbReference>
<evidence type="ECO:0000256" key="1">
    <source>
        <dbReference type="SAM" id="MobiDB-lite"/>
    </source>
</evidence>
<dbReference type="Gene3D" id="2.130.10.10">
    <property type="entry name" value="YVTN repeat-like/Quinoprotein amine dehydrogenase"/>
    <property type="match status" value="2"/>
</dbReference>
<feature type="region of interest" description="Disordered" evidence="1">
    <location>
        <begin position="857"/>
        <end position="961"/>
    </location>
</feature>
<organism evidence="4 5">
    <name type="scientific">Macrostomum lignano</name>
    <dbReference type="NCBI Taxonomy" id="282301"/>
    <lineage>
        <taxon>Eukaryota</taxon>
        <taxon>Metazoa</taxon>
        <taxon>Spiralia</taxon>
        <taxon>Lophotrochozoa</taxon>
        <taxon>Platyhelminthes</taxon>
        <taxon>Rhabditophora</taxon>
        <taxon>Macrostomorpha</taxon>
        <taxon>Macrostomida</taxon>
        <taxon>Macrostomidae</taxon>
        <taxon>Macrostomum</taxon>
    </lineage>
</organism>
<keyword evidence="5" id="KW-1185">Reference proteome</keyword>
<reference evidence="4 5" key="1">
    <citation type="submission" date="2017-06" db="EMBL/GenBank/DDBJ databases">
        <title>A platform for efficient transgenesis in Macrostomum lignano, a flatworm model organism for stem cell research.</title>
        <authorList>
            <person name="Berezikov E."/>
        </authorList>
    </citation>
    <scope>NUCLEOTIDE SEQUENCE [LARGE SCALE GENOMIC DNA]</scope>
    <source>
        <strain evidence="4">DV1</strain>
        <tissue evidence="4">Whole organism</tissue>
    </source>
</reference>
<feature type="domain" description="Pyrrolo-quinoline quinone repeat" evidence="3">
    <location>
        <begin position="546"/>
        <end position="698"/>
    </location>
</feature>
<dbReference type="InterPro" id="IPR011047">
    <property type="entry name" value="Quinoprotein_ADH-like_sf"/>
</dbReference>
<dbReference type="InterPro" id="IPR006162">
    <property type="entry name" value="Ppantetheine_attach_site"/>
</dbReference>
<name>A0A267H9I2_9PLAT</name>
<dbReference type="SUPFAM" id="SSF50998">
    <property type="entry name" value="Quinoprotein alcohol dehydrogenase-like"/>
    <property type="match status" value="1"/>
</dbReference>
<dbReference type="EMBL" id="NIVC01000013">
    <property type="protein sequence ID" value="PAA94219.1"/>
    <property type="molecule type" value="Genomic_DNA"/>
</dbReference>
<dbReference type="InterPro" id="IPR042099">
    <property type="entry name" value="ANL_N_sf"/>
</dbReference>
<accession>A0A267H9I2</accession>
<evidence type="ECO:0000259" key="3">
    <source>
        <dbReference type="Pfam" id="PF13360"/>
    </source>
</evidence>
<dbReference type="InterPro" id="IPR052091">
    <property type="entry name" value="Beta-ala_Activ/Resist"/>
</dbReference>
<evidence type="ECO:0000313" key="5">
    <source>
        <dbReference type="Proteomes" id="UP000215902"/>
    </source>
</evidence>
<gene>
    <name evidence="4" type="ORF">BOX15_Mlig011631g1</name>
</gene>
<dbReference type="InterPro" id="IPR000873">
    <property type="entry name" value="AMP-dep_synth/lig_dom"/>
</dbReference>
<comment type="caution">
    <text evidence="4">The sequence shown here is derived from an EMBL/GenBank/DDBJ whole genome shotgun (WGS) entry which is preliminary data.</text>
</comment>
<dbReference type="Gene3D" id="3.40.50.12780">
    <property type="entry name" value="N-terminal domain of ligase-like"/>
    <property type="match status" value="1"/>
</dbReference>
<dbReference type="AlphaFoldDB" id="A0A267H9I2"/>
<dbReference type="Proteomes" id="UP000215902">
    <property type="component" value="Unassembled WGS sequence"/>
</dbReference>
<evidence type="ECO:0000259" key="2">
    <source>
        <dbReference type="Pfam" id="PF00501"/>
    </source>
</evidence>
<sequence>MPIRVNPQDGTAGLSASLYLHLILGQLEQRIKQIPLSSENVASKFAYCIQTSGSTGQPKLVGVPDSCVASNIVCLADEVMRLKSNSRLLWSSPLDFDPSIVEIFCSRYAGCCLVVTADRMRPSSAVTSVTHLQTTPSQLMQLLDRGYFFNDINCQLQCLMLGGEPCPPLLALQPLLASFQRLGKHIDVVNLYGATELSVWASAHRLEPGLDEVSVSLGQPLKDTWLRLVDSETGRPLAEIVDSSRGWILLDDAGKRISSFDSTIKAASSALLQGEIWMSRAGVRCWVASSADAVSDDGIWHRSGDLARLYPATGRLLFLGRIDRRVKRFGVLLCPEALDALLSAGLYPEFPTAMEAHSVAEPSTGFIVCLVRLLADSSGRFIATQQLALLAAIGQRADNYLPGGRRGLPDEVMVLAPETGFALTPNGKADLLATLRRERRRLELENSDSGIYDLAQSLWALHTGSVPTLSSSGAATFAQCGGDSLGAVRLAARLGLSSVADQIIGWTFNQLVNRAAMSKFSSGNDNPNPVAATNYVPSPKIESIVAWRLNLGSCVDSDAYVSSCKSSVFSAGFDGTVAAVSPVDGSVRWSRSLPAGGKVDCALTGSLDGGRLLIVVLDIDGRSQIDFLSQEDGSTQWCLDLPSRVRRAPRPVVWDADLLVVGCHDASLRAISLSRQAQVGTVIRLPPRSGPVADLVSIDGDSRGTLVACLSGRLLLLAWPAGEGLRWRVDLGSPCLHRPCLGLSSTVAIVGLADGKVASVAMSSGRILWRYSLDSAAPAPIVIASGLLVVACSNGRLHCLEPRSGQRLCSIHLNGPVVSEPLVVDDQLKSALLVITDTGGGVSLLRLCCDSRLNSQSLSAEGVPNSDKRSKKPSKAHSETRSKEPPIDVSDTRSKEPPIAHSDTRSKEPPIAHTDTRSKEPPIAHSDTRSQEPPITQSDTRSRESPIAHSKTRSKEPPITHSARAAQLDLKWSYSLPGPCFTTPVFFSDWQGRQVLLGCRDNFLYCLRLPHH</sequence>
<dbReference type="SUPFAM" id="SSF56801">
    <property type="entry name" value="Acetyl-CoA synthetase-like"/>
    <property type="match status" value="1"/>
</dbReference>
<dbReference type="PANTHER" id="PTHR44394:SF1">
    <property type="entry name" value="BETA-ALANINE-ACTIVATING ENZYME"/>
    <property type="match status" value="1"/>
</dbReference>
<dbReference type="OrthoDB" id="408177at2759"/>
<feature type="domain" description="Pyrrolo-quinoline quinone repeat" evidence="3">
    <location>
        <begin position="754"/>
        <end position="833"/>
    </location>
</feature>
<dbReference type="InterPro" id="IPR015943">
    <property type="entry name" value="WD40/YVTN_repeat-like_dom_sf"/>
</dbReference>
<dbReference type="PROSITE" id="PS00012">
    <property type="entry name" value="PHOSPHOPANTETHEINE"/>
    <property type="match status" value="1"/>
</dbReference>
<feature type="domain" description="AMP-dependent synthetase/ligase" evidence="2">
    <location>
        <begin position="39"/>
        <end position="238"/>
    </location>
</feature>
<dbReference type="STRING" id="282301.A0A267H9I2"/>
<dbReference type="InterPro" id="IPR002372">
    <property type="entry name" value="PQQ_rpt_dom"/>
</dbReference>
<dbReference type="Pfam" id="PF00501">
    <property type="entry name" value="AMP-binding"/>
    <property type="match status" value="1"/>
</dbReference>
<dbReference type="GO" id="GO:0043041">
    <property type="term" value="P:amino acid activation for nonribosomal peptide biosynthetic process"/>
    <property type="evidence" value="ECO:0007669"/>
    <property type="project" value="TreeGrafter"/>
</dbReference>
<feature type="compositionally biased region" description="Basic and acidic residues" evidence="1">
    <location>
        <begin position="876"/>
        <end position="930"/>
    </location>
</feature>
<proteinExistence type="predicted"/>
<protein>
    <submittedName>
        <fullName evidence="4">Uncharacterized protein</fullName>
    </submittedName>
</protein>
<evidence type="ECO:0000313" key="4">
    <source>
        <dbReference type="EMBL" id="PAA94219.1"/>
    </source>
</evidence>
<dbReference type="Pfam" id="PF13360">
    <property type="entry name" value="PQQ_2"/>
    <property type="match status" value="2"/>
</dbReference>